<dbReference type="AlphaFoldDB" id="A0A9P9K3Z1"/>
<gene>
    <name evidence="2" type="ORF">B0J15DRAFT_94008</name>
</gene>
<evidence type="ECO:0008006" key="4">
    <source>
        <dbReference type="Google" id="ProtNLM"/>
    </source>
</evidence>
<evidence type="ECO:0000256" key="1">
    <source>
        <dbReference type="SAM" id="MobiDB-lite"/>
    </source>
</evidence>
<sequence length="1140" mass="125890">MAESNTLDPNFQQNLVPSAREFREEVITMAKLNEMASQVGGHSDVGSGTDFGRTDLWTDSGCASLGKDTVPTSVGNSSLKQQRDGFDSSQLFDYDENDAATVYTDADSVPETFLETYKLELSRAIFEAVRPHVSDTEQLESLSSPLPALLESFALRLGCPSSSTEERKIMYFVHKHRNQIADRFDDAIKDTAEEDPTPSAAGNNDDQAGWDVGEWLQEVMPYTHDNGYQEIPGLNPEMEYPRLEQEEEEEEHPSLPDSRGYRDAVFNSVAYSWLTAALVKTLTMAPVEEDDMCADLREKIQASLGRTRTISSRSPSKRHAMAFTAEWDPKLFLREQFPDESDTGRLFRQVLTLTGSATDAQALPCAEYLLQTWPTTGLSILEIVEDALVTGMEVSRELKDKSLVSCLFDHSELHVKVEGTADSIATVAEQIIWLGASLRQSCSESGLATCRPQIRISGSTAAGAPPNCHIEFSVEEHNTSSQESGDGQCWHGIFQNPVVVGGYPIPRRTQYGSGLEIPLNVMAGLTGCPRINQYMGHHFLKGFSTALVPTEKMKDAVLWHLYYSEDDSRLPYPDMEPMDQVNISLGELTQARHIVGWCSKAQFFAGAAGMNYNIELSQLKQPGREFSLEKVSFSVGQIVTGGLQFAIGRKDEPVRITRNGYERKLAWLQRKYVTLWDVGEKRGWLVNGNAALLHLLRASLEYYKTNEFNAGFLFQEELFEESSSPLTLGSVRDVLLNPINQKLQLYLNEERSYTETKIFPSGKSETVTKTITSWTTVKDRVEELYETLEKLIDHNVTSEASYKGKNAKPRFHDLLQGWEFSEIATDQDSFDLKYAKLPLDLMSWVEFTRAIPALTLFGKGFGDIIRASPPATNCCQGWEVVPTEKHLLCISVADLRAIIKLTGGNLGTNPIRAAPGILWKNPFNDSPFHTTCLCATRREAMKGKDHQCIQELVSTTAHAVSSMAHSASSWLGFSPSPESVVDIHLTEHDNGAVIFGRRAEWKFSRDTPTAIESTDPESSQAGALGHSSTSGGSNVAESFGPSLPATLQASDTRGHNSPVTLSAVSGEIQVLGPTSTVDEPESGSQTPDSPQVAGLEQNDPPSEVLGSLIPESSRPKRMSLMRKVTKSIAKKWRGRKSGDP</sequence>
<evidence type="ECO:0000313" key="2">
    <source>
        <dbReference type="EMBL" id="KAH7243150.1"/>
    </source>
</evidence>
<feature type="compositionally biased region" description="Basic residues" evidence="1">
    <location>
        <begin position="1115"/>
        <end position="1140"/>
    </location>
</feature>
<comment type="caution">
    <text evidence="2">The sequence shown here is derived from an EMBL/GenBank/DDBJ whole genome shotgun (WGS) entry which is preliminary data.</text>
</comment>
<dbReference type="EMBL" id="JAGTJS010000019">
    <property type="protein sequence ID" value="KAH7243150.1"/>
    <property type="molecule type" value="Genomic_DNA"/>
</dbReference>
<organism evidence="2 3">
    <name type="scientific">Fusarium solani</name>
    <name type="common">Filamentous fungus</name>
    <dbReference type="NCBI Taxonomy" id="169388"/>
    <lineage>
        <taxon>Eukaryota</taxon>
        <taxon>Fungi</taxon>
        <taxon>Dikarya</taxon>
        <taxon>Ascomycota</taxon>
        <taxon>Pezizomycotina</taxon>
        <taxon>Sordariomycetes</taxon>
        <taxon>Hypocreomycetidae</taxon>
        <taxon>Hypocreales</taxon>
        <taxon>Nectriaceae</taxon>
        <taxon>Fusarium</taxon>
        <taxon>Fusarium solani species complex</taxon>
    </lineage>
</organism>
<accession>A0A9P9K3Z1</accession>
<reference evidence="2" key="1">
    <citation type="journal article" date="2021" name="Nat. Commun.">
        <title>Genetic determinants of endophytism in the Arabidopsis root mycobiome.</title>
        <authorList>
            <person name="Mesny F."/>
            <person name="Miyauchi S."/>
            <person name="Thiergart T."/>
            <person name="Pickel B."/>
            <person name="Atanasova L."/>
            <person name="Karlsson M."/>
            <person name="Huettel B."/>
            <person name="Barry K.W."/>
            <person name="Haridas S."/>
            <person name="Chen C."/>
            <person name="Bauer D."/>
            <person name="Andreopoulos W."/>
            <person name="Pangilinan J."/>
            <person name="LaButti K."/>
            <person name="Riley R."/>
            <person name="Lipzen A."/>
            <person name="Clum A."/>
            <person name="Drula E."/>
            <person name="Henrissat B."/>
            <person name="Kohler A."/>
            <person name="Grigoriev I.V."/>
            <person name="Martin F.M."/>
            <person name="Hacquard S."/>
        </authorList>
    </citation>
    <scope>NUCLEOTIDE SEQUENCE</scope>
    <source>
        <strain evidence="2">FSSC 5 MPI-SDFR-AT-0091</strain>
    </source>
</reference>
<protein>
    <recommendedName>
        <fullName evidence="4">Pfs domain protein</fullName>
    </recommendedName>
</protein>
<evidence type="ECO:0000313" key="3">
    <source>
        <dbReference type="Proteomes" id="UP000736672"/>
    </source>
</evidence>
<feature type="compositionally biased region" description="Polar residues" evidence="1">
    <location>
        <begin position="1045"/>
        <end position="1059"/>
    </location>
</feature>
<feature type="compositionally biased region" description="Polar residues" evidence="1">
    <location>
        <begin position="1007"/>
        <end position="1036"/>
    </location>
</feature>
<keyword evidence="3" id="KW-1185">Reference proteome</keyword>
<proteinExistence type="predicted"/>
<feature type="compositionally biased region" description="Polar residues" evidence="1">
    <location>
        <begin position="1073"/>
        <end position="1089"/>
    </location>
</feature>
<feature type="region of interest" description="Disordered" evidence="1">
    <location>
        <begin position="1073"/>
        <end position="1140"/>
    </location>
</feature>
<dbReference type="Proteomes" id="UP000736672">
    <property type="component" value="Unassembled WGS sequence"/>
</dbReference>
<feature type="region of interest" description="Disordered" evidence="1">
    <location>
        <begin position="1007"/>
        <end position="1059"/>
    </location>
</feature>
<dbReference type="OrthoDB" id="1577640at2759"/>
<name>A0A9P9K3Z1_FUSSL</name>